<dbReference type="InterPro" id="IPR000310">
    <property type="entry name" value="Orn/Lys/Arg_deCO2ase_major_dom"/>
</dbReference>
<accession>C0EEX2</accession>
<sequence>MSTKSKGVLQMTTLSQDRAPILEALKQFKRMRVVPFDVPGHKRGKGSPELTEFLGEKCMTVDVNSMKPLDNLCHPVSVIKEAEELAADAFGARHAFFMVNGTTSAVQAMVLSACKRGEKIILPRNVHRSVINALIIGGAVPVYVNPMMDQRLGIALGMSLADVKRAIEENPDAKAVLVNNPTYYGICSNIREITKLAHAHGMLLLADEAHGTHFYFGKNLPVAAMAAGADMASVSMHKSGGSLTQSSFLLVGERVHEGYVRQVINLTQTTSGSYLLLSSLDISRKNLAINGEQIFDKVAFLAEYAREEINEIGDYYAYSRELINGDTIFDFDITKLSVNTLDLGLAGIEVYDILRDEYDIQVEFGDIGNILAYISVGDRERDLERLVSALSEIRRRYKRDRAGMLRHEYISPKVVATPQDAFYADKESLPIGESAGRICSEFVMCYPPGIPILAPGEQITREILDYIVYAKEKGCSLTGPEDMDIERINVLKGV</sequence>
<dbReference type="Pfam" id="PF01276">
    <property type="entry name" value="OKR_DC_1"/>
    <property type="match status" value="1"/>
</dbReference>
<evidence type="ECO:0000256" key="5">
    <source>
        <dbReference type="ARBA" id="ARBA00023239"/>
    </source>
</evidence>
<evidence type="ECO:0000256" key="3">
    <source>
        <dbReference type="ARBA" id="ARBA00022793"/>
    </source>
</evidence>
<feature type="domain" description="Orn/Lys/Arg decarboxylases family 1 pyridoxal-P attachment site" evidence="6">
    <location>
        <begin position="20"/>
        <end position="331"/>
    </location>
</feature>
<dbReference type="PANTHER" id="PTHR43277:SF4">
    <property type="entry name" value="ARGININE DECARBOXYLASE"/>
    <property type="match status" value="1"/>
</dbReference>
<dbReference type="PANTHER" id="PTHR43277">
    <property type="entry name" value="ARGININE DECARBOXYLASE"/>
    <property type="match status" value="1"/>
</dbReference>
<dbReference type="EMBL" id="ACEC01000079">
    <property type="protein sequence ID" value="EEG29982.1"/>
    <property type="molecule type" value="Genomic_DNA"/>
</dbReference>
<keyword evidence="4" id="KW-0663">Pyridoxal phosphate</keyword>
<dbReference type="Gene3D" id="3.90.100.10">
    <property type="entry name" value="Orn/Lys/Arg decarboxylase, C-terminal domain"/>
    <property type="match status" value="1"/>
</dbReference>
<dbReference type="InterPro" id="IPR015424">
    <property type="entry name" value="PyrdxlP-dep_Trfase"/>
</dbReference>
<reference evidence="8 9" key="1">
    <citation type="submission" date="2009-01" db="EMBL/GenBank/DDBJ databases">
        <authorList>
            <person name="Fulton L."/>
            <person name="Clifton S."/>
            <person name="Fulton B."/>
            <person name="Xu J."/>
            <person name="Minx P."/>
            <person name="Pepin K.H."/>
            <person name="Johnson M."/>
            <person name="Bhonagiri V."/>
            <person name="Nash W.E."/>
            <person name="Mardis E.R."/>
            <person name="Wilson R.K."/>
        </authorList>
    </citation>
    <scope>NUCLEOTIDE SEQUENCE [LARGE SCALE GENOMIC DNA]</scope>
    <source>
        <strain evidence="8 9">DSM 5476</strain>
    </source>
</reference>
<proteinExistence type="inferred from homology"/>
<comment type="cofactor">
    <cofactor evidence="1">
        <name>pyridoxal 5'-phosphate</name>
        <dbReference type="ChEBI" id="CHEBI:597326"/>
    </cofactor>
</comment>
<evidence type="ECO:0000256" key="1">
    <source>
        <dbReference type="ARBA" id="ARBA00001933"/>
    </source>
</evidence>
<dbReference type="Pfam" id="PF03711">
    <property type="entry name" value="OKR_DC_1_C"/>
    <property type="match status" value="1"/>
</dbReference>
<organism evidence="8 9">
    <name type="scientific">[Clostridium] methylpentosum DSM 5476</name>
    <dbReference type="NCBI Taxonomy" id="537013"/>
    <lineage>
        <taxon>Bacteria</taxon>
        <taxon>Bacillati</taxon>
        <taxon>Bacillota</taxon>
        <taxon>Clostridia</taxon>
        <taxon>Eubacteriales</taxon>
        <taxon>Oscillospiraceae</taxon>
        <taxon>Oscillospiraceae incertae sedis</taxon>
    </lineage>
</organism>
<protein>
    <submittedName>
        <fullName evidence="8">Orn/Lys/Arg decarboxylase, major domain protein</fullName>
    </submittedName>
</protein>
<feature type="domain" description="Orn/Lys/Arg decarboxylase C-terminal" evidence="7">
    <location>
        <begin position="409"/>
        <end position="473"/>
    </location>
</feature>
<keyword evidence="3" id="KW-0210">Decarboxylase</keyword>
<evidence type="ECO:0000259" key="6">
    <source>
        <dbReference type="Pfam" id="PF01276"/>
    </source>
</evidence>
<gene>
    <name evidence="8" type="ORF">CLOSTMETH_02411</name>
</gene>
<reference evidence="8 9" key="2">
    <citation type="submission" date="2009-02" db="EMBL/GenBank/DDBJ databases">
        <title>Draft genome sequence of Clostridium methylpentosum (DSM 5476).</title>
        <authorList>
            <person name="Sudarsanam P."/>
            <person name="Ley R."/>
            <person name="Guruge J."/>
            <person name="Turnbaugh P.J."/>
            <person name="Mahowald M."/>
            <person name="Liep D."/>
            <person name="Gordon J."/>
        </authorList>
    </citation>
    <scope>NUCLEOTIDE SEQUENCE [LARGE SCALE GENOMIC DNA]</scope>
    <source>
        <strain evidence="8 9">DSM 5476</strain>
    </source>
</reference>
<evidence type="ECO:0000256" key="2">
    <source>
        <dbReference type="ARBA" id="ARBA00010671"/>
    </source>
</evidence>
<dbReference type="GO" id="GO:0016831">
    <property type="term" value="F:carboxy-lyase activity"/>
    <property type="evidence" value="ECO:0007669"/>
    <property type="project" value="UniProtKB-KW"/>
</dbReference>
<dbReference type="InterPro" id="IPR008286">
    <property type="entry name" value="Prn/Lys/Arg_de-COase_C"/>
</dbReference>
<dbReference type="STRING" id="537013.CLOSTMETH_02411"/>
<dbReference type="SUPFAM" id="SSF53383">
    <property type="entry name" value="PLP-dependent transferases"/>
    <property type="match status" value="1"/>
</dbReference>
<dbReference type="InterPro" id="IPR052357">
    <property type="entry name" value="Orn_Lys_Arg_decarboxylase-I"/>
</dbReference>
<dbReference type="CDD" id="cd00615">
    <property type="entry name" value="Orn_deC_like"/>
    <property type="match status" value="1"/>
</dbReference>
<dbReference type="InterPro" id="IPR015421">
    <property type="entry name" value="PyrdxlP-dep_Trfase_major"/>
</dbReference>
<evidence type="ECO:0000256" key="4">
    <source>
        <dbReference type="ARBA" id="ARBA00022898"/>
    </source>
</evidence>
<dbReference type="eggNOG" id="COG1982">
    <property type="taxonomic scope" value="Bacteria"/>
</dbReference>
<keyword evidence="9" id="KW-1185">Reference proteome</keyword>
<evidence type="ECO:0000259" key="7">
    <source>
        <dbReference type="Pfam" id="PF03711"/>
    </source>
</evidence>
<dbReference type="AlphaFoldDB" id="C0EEX2"/>
<dbReference type="HOGENOM" id="CLU_025925_2_1_9"/>
<keyword evidence="5" id="KW-0456">Lyase</keyword>
<comment type="similarity">
    <text evidence="2">Belongs to the Orn/Lys/Arg decarboxylase class-I family.</text>
</comment>
<dbReference type="Gene3D" id="3.40.640.10">
    <property type="entry name" value="Type I PLP-dependent aspartate aminotransferase-like (Major domain)"/>
    <property type="match status" value="1"/>
</dbReference>
<evidence type="ECO:0000313" key="9">
    <source>
        <dbReference type="Proteomes" id="UP000003340"/>
    </source>
</evidence>
<dbReference type="Proteomes" id="UP000003340">
    <property type="component" value="Unassembled WGS sequence"/>
</dbReference>
<comment type="caution">
    <text evidence="8">The sequence shown here is derived from an EMBL/GenBank/DDBJ whole genome shotgun (WGS) entry which is preliminary data.</text>
</comment>
<name>C0EEX2_9FIRM</name>
<evidence type="ECO:0000313" key="8">
    <source>
        <dbReference type="EMBL" id="EEG29982.1"/>
    </source>
</evidence>